<reference evidence="3" key="1">
    <citation type="submission" date="2025-08" db="UniProtKB">
        <authorList>
            <consortium name="RefSeq"/>
        </authorList>
    </citation>
    <scope>IDENTIFICATION</scope>
    <source>
        <tissue evidence="3">Whole larval tissue</tissue>
    </source>
</reference>
<dbReference type="CDD" id="cd00143">
    <property type="entry name" value="PP2Cc"/>
    <property type="match status" value="1"/>
</dbReference>
<dbReference type="PANTHER" id="PTHR13832">
    <property type="entry name" value="PROTEIN PHOSPHATASE 2C"/>
    <property type="match status" value="1"/>
</dbReference>
<accession>A0A9R0EXL1</accession>
<dbReference type="InterPro" id="IPR036457">
    <property type="entry name" value="PPM-type-like_dom_sf"/>
</dbReference>
<evidence type="ECO:0000313" key="2">
    <source>
        <dbReference type="Proteomes" id="UP000829999"/>
    </source>
</evidence>
<evidence type="ECO:0000259" key="1">
    <source>
        <dbReference type="PROSITE" id="PS51746"/>
    </source>
</evidence>
<dbReference type="AlphaFoldDB" id="A0A9R0EXL1"/>
<proteinExistence type="predicted"/>
<dbReference type="GeneID" id="118270707"/>
<dbReference type="SMART" id="SM00332">
    <property type="entry name" value="PP2Cc"/>
    <property type="match status" value="1"/>
</dbReference>
<dbReference type="RefSeq" id="XP_050553935.1">
    <property type="nucleotide sequence ID" value="XM_050697978.1"/>
</dbReference>
<dbReference type="Pfam" id="PF00481">
    <property type="entry name" value="PP2C"/>
    <property type="match status" value="1"/>
</dbReference>
<dbReference type="SUPFAM" id="SSF81606">
    <property type="entry name" value="PP2C-like"/>
    <property type="match status" value="1"/>
</dbReference>
<organism evidence="2 3">
    <name type="scientific">Spodoptera frugiperda</name>
    <name type="common">Fall armyworm</name>
    <dbReference type="NCBI Taxonomy" id="7108"/>
    <lineage>
        <taxon>Eukaryota</taxon>
        <taxon>Metazoa</taxon>
        <taxon>Ecdysozoa</taxon>
        <taxon>Arthropoda</taxon>
        <taxon>Hexapoda</taxon>
        <taxon>Insecta</taxon>
        <taxon>Pterygota</taxon>
        <taxon>Neoptera</taxon>
        <taxon>Endopterygota</taxon>
        <taxon>Lepidoptera</taxon>
        <taxon>Glossata</taxon>
        <taxon>Ditrysia</taxon>
        <taxon>Noctuoidea</taxon>
        <taxon>Noctuidae</taxon>
        <taxon>Amphipyrinae</taxon>
        <taxon>Spodoptera</taxon>
    </lineage>
</organism>
<sequence>MIARPWTDDLPKCKNSCVASYFSRLGGGNTNTTDDYLCFYCQTEDNFSLYGVFEPHNGLDAARFIMQRMAAEILFPPPSANTDEEIRERLRNAFISVEKAYIENYDGMIAERTSLQYQLQTLNETQVSQNYNILARLKEIDVHLSGGAAVVIALVHANKLFVAHVGDTRALLCRTDDNAVLRVVQLTVDHSLNNEDELLRLQQLGLDVNKLRNSQYLGNQTGTRCLGNYLVKGLYKAFPTISAAVTEPVIAAPEIHGPIILDESCRFLVLVSAGVYKRIQEAKGSYEQTNKQLAQLIVENFRKHDFRMVSQSVLEEIEQEFVSYCVKNSLTPKPNTHMSLLIRNFNFLPTNEDEIPPTHSVTKNASVRFNPIVQSKSNTLLNEIDSEIYSSGTNEIETNDSNIDTNRSIESTSDIYPVGRPFDRDRKIKGYVDFSCYFENVAKARKNGTLPDFIK</sequence>
<dbReference type="CTD" id="10454"/>
<name>A0A9R0EXL1_SPOFR</name>
<dbReference type="Gene3D" id="3.60.40.10">
    <property type="entry name" value="PPM-type phosphatase domain"/>
    <property type="match status" value="1"/>
</dbReference>
<feature type="domain" description="PPM-type phosphatase" evidence="1">
    <location>
        <begin position="19"/>
        <end position="345"/>
    </location>
</feature>
<dbReference type="OrthoDB" id="10049211at2759"/>
<evidence type="ECO:0000313" key="3">
    <source>
        <dbReference type="RefSeq" id="XP_050553935.1"/>
    </source>
</evidence>
<dbReference type="Proteomes" id="UP000829999">
    <property type="component" value="Chromosome 13"/>
</dbReference>
<dbReference type="PROSITE" id="PS51746">
    <property type="entry name" value="PPM_2"/>
    <property type="match status" value="1"/>
</dbReference>
<gene>
    <name evidence="3" type="primary">LOC118270707</name>
</gene>
<keyword evidence="2" id="KW-1185">Reference proteome</keyword>
<dbReference type="InterPro" id="IPR001932">
    <property type="entry name" value="PPM-type_phosphatase-like_dom"/>
</dbReference>
<dbReference type="GO" id="GO:0004722">
    <property type="term" value="F:protein serine/threonine phosphatase activity"/>
    <property type="evidence" value="ECO:0007669"/>
    <property type="project" value="InterPro"/>
</dbReference>
<protein>
    <submittedName>
        <fullName evidence="3">TGF-beta-activated kinase 1 and MAP3K7-binding protein 1-like</fullName>
    </submittedName>
</protein>
<dbReference type="PANTHER" id="PTHR13832:SF533">
    <property type="entry name" value="TGF-BETA-ACTIVATED KINASE 1 AND MAP3K7-BINDING PROTEIN 1"/>
    <property type="match status" value="1"/>
</dbReference>
<dbReference type="InterPro" id="IPR015655">
    <property type="entry name" value="PP2C"/>
</dbReference>